<organism evidence="1 2">
    <name type="scientific">Aspergillus carbonarius (strain ITEM 5010)</name>
    <dbReference type="NCBI Taxonomy" id="602072"/>
    <lineage>
        <taxon>Eukaryota</taxon>
        <taxon>Fungi</taxon>
        <taxon>Dikarya</taxon>
        <taxon>Ascomycota</taxon>
        <taxon>Pezizomycotina</taxon>
        <taxon>Eurotiomycetes</taxon>
        <taxon>Eurotiomycetidae</taxon>
        <taxon>Eurotiales</taxon>
        <taxon>Aspergillaceae</taxon>
        <taxon>Aspergillus</taxon>
        <taxon>Aspergillus subgen. Circumdati</taxon>
    </lineage>
</organism>
<reference evidence="2" key="1">
    <citation type="journal article" date="2017" name="Genome Biol.">
        <title>Comparative genomics reveals high biological diversity and specific adaptations in the industrially and medically important fungal genus Aspergillus.</title>
        <authorList>
            <person name="de Vries R.P."/>
            <person name="Riley R."/>
            <person name="Wiebenga A."/>
            <person name="Aguilar-Osorio G."/>
            <person name="Amillis S."/>
            <person name="Uchima C.A."/>
            <person name="Anderluh G."/>
            <person name="Asadollahi M."/>
            <person name="Askin M."/>
            <person name="Barry K."/>
            <person name="Battaglia E."/>
            <person name="Bayram O."/>
            <person name="Benocci T."/>
            <person name="Braus-Stromeyer S.A."/>
            <person name="Caldana C."/>
            <person name="Canovas D."/>
            <person name="Cerqueira G.C."/>
            <person name="Chen F."/>
            <person name="Chen W."/>
            <person name="Choi C."/>
            <person name="Clum A."/>
            <person name="Dos Santos R.A."/>
            <person name="Damasio A.R."/>
            <person name="Diallinas G."/>
            <person name="Emri T."/>
            <person name="Fekete E."/>
            <person name="Flipphi M."/>
            <person name="Freyberg S."/>
            <person name="Gallo A."/>
            <person name="Gournas C."/>
            <person name="Habgood R."/>
            <person name="Hainaut M."/>
            <person name="Harispe M.L."/>
            <person name="Henrissat B."/>
            <person name="Hilden K.S."/>
            <person name="Hope R."/>
            <person name="Hossain A."/>
            <person name="Karabika E."/>
            <person name="Karaffa L."/>
            <person name="Karanyi Z."/>
            <person name="Krasevec N."/>
            <person name="Kuo A."/>
            <person name="Kusch H."/>
            <person name="LaButti K."/>
            <person name="Lagendijk E.L."/>
            <person name="Lapidus A."/>
            <person name="Levasseur A."/>
            <person name="Lindquist E."/>
            <person name="Lipzen A."/>
            <person name="Logrieco A.F."/>
            <person name="MacCabe A."/>
            <person name="Maekelae M.R."/>
            <person name="Malavazi I."/>
            <person name="Melin P."/>
            <person name="Meyer V."/>
            <person name="Mielnichuk N."/>
            <person name="Miskei M."/>
            <person name="Molnar A.P."/>
            <person name="Mule G."/>
            <person name="Ngan C.Y."/>
            <person name="Orejas M."/>
            <person name="Orosz E."/>
            <person name="Ouedraogo J.P."/>
            <person name="Overkamp K.M."/>
            <person name="Park H.-S."/>
            <person name="Perrone G."/>
            <person name="Piumi F."/>
            <person name="Punt P.J."/>
            <person name="Ram A.F."/>
            <person name="Ramon A."/>
            <person name="Rauscher S."/>
            <person name="Record E."/>
            <person name="Riano-Pachon D.M."/>
            <person name="Robert V."/>
            <person name="Roehrig J."/>
            <person name="Ruller R."/>
            <person name="Salamov A."/>
            <person name="Salih N.S."/>
            <person name="Samson R.A."/>
            <person name="Sandor E."/>
            <person name="Sanguinetti M."/>
            <person name="Schuetze T."/>
            <person name="Sepcic K."/>
            <person name="Shelest E."/>
            <person name="Sherlock G."/>
            <person name="Sophianopoulou V."/>
            <person name="Squina F.M."/>
            <person name="Sun H."/>
            <person name="Susca A."/>
            <person name="Todd R.B."/>
            <person name="Tsang A."/>
            <person name="Unkles S.E."/>
            <person name="van de Wiele N."/>
            <person name="van Rossen-Uffink D."/>
            <person name="Oliveira J.V."/>
            <person name="Vesth T.C."/>
            <person name="Visser J."/>
            <person name="Yu J.-H."/>
            <person name="Zhou M."/>
            <person name="Andersen M.R."/>
            <person name="Archer D.B."/>
            <person name="Baker S.E."/>
            <person name="Benoit I."/>
            <person name="Brakhage A.A."/>
            <person name="Braus G.H."/>
            <person name="Fischer R."/>
            <person name="Frisvad J.C."/>
            <person name="Goldman G.H."/>
            <person name="Houbraken J."/>
            <person name="Oakley B."/>
            <person name="Pocsi I."/>
            <person name="Scazzocchio C."/>
            <person name="Seiboth B."/>
            <person name="vanKuyk P.A."/>
            <person name="Wortman J."/>
            <person name="Dyer P.S."/>
            <person name="Grigoriev I.V."/>
        </authorList>
    </citation>
    <scope>NUCLEOTIDE SEQUENCE [LARGE SCALE GENOMIC DNA]</scope>
    <source>
        <strain evidence="2">ITEM 5010</strain>
    </source>
</reference>
<gene>
    <name evidence="1" type="ORF">ASPCADRAFT_10591</name>
</gene>
<dbReference type="Proteomes" id="UP000188318">
    <property type="component" value="Unassembled WGS sequence"/>
</dbReference>
<evidence type="ECO:0000313" key="2">
    <source>
        <dbReference type="Proteomes" id="UP000188318"/>
    </source>
</evidence>
<name>A0A1R3R7Q9_ASPC5</name>
<keyword evidence="2" id="KW-1185">Reference proteome</keyword>
<dbReference type="AlphaFoldDB" id="A0A1R3R7Q9"/>
<proteinExistence type="predicted"/>
<dbReference type="VEuPathDB" id="FungiDB:ASPCADRAFT_10591"/>
<dbReference type="STRING" id="602072.A0A1R3R7Q9"/>
<evidence type="ECO:0000313" key="1">
    <source>
        <dbReference type="EMBL" id="OOF90493.1"/>
    </source>
</evidence>
<sequence>MKLFHDNGDPGYAENSRDLNRFRCELNAYMNLREYGVCERGFVPFFYGHIGRIDPTEFHPACNISRAINIILKQYYSNTFRMTKV</sequence>
<dbReference type="EMBL" id="KV907518">
    <property type="protein sequence ID" value="OOF90493.1"/>
    <property type="molecule type" value="Genomic_DNA"/>
</dbReference>
<protein>
    <submittedName>
        <fullName evidence="1">Uncharacterized protein</fullName>
    </submittedName>
</protein>
<accession>A0A1R3R7Q9</accession>
<dbReference type="OrthoDB" id="4185642at2759"/>